<evidence type="ECO:0000313" key="9">
    <source>
        <dbReference type="Proteomes" id="UP000474957"/>
    </source>
</evidence>
<feature type="transmembrane region" description="Helical" evidence="6">
    <location>
        <begin position="76"/>
        <end position="102"/>
    </location>
</feature>
<keyword evidence="4 6" id="KW-1133">Transmembrane helix</keyword>
<dbReference type="GO" id="GO:0008381">
    <property type="term" value="F:mechanosensitive monoatomic ion channel activity"/>
    <property type="evidence" value="ECO:0007669"/>
    <property type="project" value="InterPro"/>
</dbReference>
<name>A0A6L5Z4T0_9RHOB</name>
<evidence type="ECO:0000256" key="4">
    <source>
        <dbReference type="ARBA" id="ARBA00022989"/>
    </source>
</evidence>
<comment type="subunit">
    <text evidence="6">Homoheptamer.</text>
</comment>
<dbReference type="RefSeq" id="WP_154447780.1">
    <property type="nucleotide sequence ID" value="NZ_WIND01000014.1"/>
</dbReference>
<gene>
    <name evidence="8" type="ORF">GE300_15700</name>
</gene>
<keyword evidence="3 6" id="KW-0812">Transmembrane</keyword>
<dbReference type="Gene3D" id="1.10.287.1260">
    <property type="match status" value="1"/>
</dbReference>
<keyword evidence="6" id="KW-0997">Cell inner membrane</keyword>
<comment type="caution">
    <text evidence="8">The sequence shown here is derived from an EMBL/GenBank/DDBJ whole genome shotgun (WGS) entry which is preliminary data.</text>
</comment>
<keyword evidence="6" id="KW-1003">Cell membrane</keyword>
<feature type="transmembrane region" description="Helical" evidence="6">
    <location>
        <begin position="53"/>
        <end position="70"/>
    </location>
</feature>
<keyword evidence="5 6" id="KW-0472">Membrane</keyword>
<feature type="transmembrane region" description="Helical" evidence="6">
    <location>
        <begin position="12"/>
        <end position="32"/>
    </location>
</feature>
<evidence type="ECO:0000256" key="5">
    <source>
        <dbReference type="ARBA" id="ARBA00023136"/>
    </source>
</evidence>
<dbReference type="InterPro" id="IPR011014">
    <property type="entry name" value="MscS_channel_TM-2"/>
</dbReference>
<dbReference type="AlphaFoldDB" id="A0A6L5Z4T0"/>
<dbReference type="SUPFAM" id="SSF50182">
    <property type="entry name" value="Sm-like ribonucleoproteins"/>
    <property type="match status" value="1"/>
</dbReference>
<comment type="similarity">
    <text evidence="2 6">Belongs to the MscS (TC 1.A.23) family.</text>
</comment>
<evidence type="ECO:0000256" key="6">
    <source>
        <dbReference type="RuleBase" id="RU369025"/>
    </source>
</evidence>
<evidence type="ECO:0000256" key="1">
    <source>
        <dbReference type="ARBA" id="ARBA00004141"/>
    </source>
</evidence>
<keyword evidence="9" id="KW-1185">Reference proteome</keyword>
<dbReference type="GO" id="GO:0005886">
    <property type="term" value="C:plasma membrane"/>
    <property type="evidence" value="ECO:0007669"/>
    <property type="project" value="UniProtKB-SubCell"/>
</dbReference>
<feature type="domain" description="Mechanosensitive ion channel MscS" evidence="7">
    <location>
        <begin position="99"/>
        <end position="169"/>
    </location>
</feature>
<dbReference type="PANTHER" id="PTHR30221">
    <property type="entry name" value="SMALL-CONDUCTANCE MECHANOSENSITIVE CHANNEL"/>
    <property type="match status" value="1"/>
</dbReference>
<protein>
    <recommendedName>
        <fullName evidence="6">Small-conductance mechanosensitive channel</fullName>
    </recommendedName>
</protein>
<evidence type="ECO:0000256" key="2">
    <source>
        <dbReference type="ARBA" id="ARBA00008017"/>
    </source>
</evidence>
<evidence type="ECO:0000256" key="3">
    <source>
        <dbReference type="ARBA" id="ARBA00022692"/>
    </source>
</evidence>
<keyword evidence="6" id="KW-0813">Transport</keyword>
<dbReference type="PANTHER" id="PTHR30221:SF1">
    <property type="entry name" value="SMALL-CONDUCTANCE MECHANOSENSITIVE CHANNEL"/>
    <property type="match status" value="1"/>
</dbReference>
<accession>A0A6L5Z4T0</accession>
<dbReference type="Gene3D" id="2.30.30.60">
    <property type="match status" value="1"/>
</dbReference>
<comment type="subcellular location">
    <subcellularLocation>
        <location evidence="6">Cell inner membrane</location>
        <topology evidence="6">Multi-pass membrane protein</topology>
    </subcellularLocation>
    <subcellularLocation>
        <location evidence="1">Membrane</location>
        <topology evidence="1">Multi-pass membrane protein</topology>
    </subcellularLocation>
</comment>
<dbReference type="SUPFAM" id="SSF82861">
    <property type="entry name" value="Mechanosensitive channel protein MscS (YggB), transmembrane region"/>
    <property type="match status" value="1"/>
</dbReference>
<comment type="function">
    <text evidence="6">Mechanosensitive channel that participates in the regulation of osmotic pressure changes within the cell, opening in response to stretch forces in the membrane lipid bilayer, without the need for other proteins. Contributes to normal resistance to hypoosmotic shock. Forms an ion channel of 1.0 nanosiemens conductance with a slight preference for anions.</text>
</comment>
<dbReference type="Pfam" id="PF00924">
    <property type="entry name" value="MS_channel_2nd"/>
    <property type="match status" value="1"/>
</dbReference>
<sequence>MFSSLLATQPFLVKLAIFCVAAALFWFAVVVARTRYLRKVGDPHARRTIRRTVDLALLAIIAIAAAFTFSQRLGGLALSLGVAGAAVAFALQQVLASGVAFIQIMTNRVYRTGDRVKVGGVIGDVIQINVFLTTLMEIRGDWVDGDQYTGRVVRVPNAAIYQQPVFNYSADYEFLWDELKVPVRYGGDRKLAVQIMMDAVSPLVAQATETMKREWHQLKEDYAIEDASLEPQVFLVANDNWLEYSIRYLVDYKQRRSTKSALCEAIVAAFEAHSEKVGFASGTYDIVGLPPLKVDLVSSRAGEKT</sequence>
<dbReference type="Proteomes" id="UP000474957">
    <property type="component" value="Unassembled WGS sequence"/>
</dbReference>
<organism evidence="8 9">
    <name type="scientific">Halovulum marinum</name>
    <dbReference type="NCBI Taxonomy" id="2662447"/>
    <lineage>
        <taxon>Bacteria</taxon>
        <taxon>Pseudomonadati</taxon>
        <taxon>Pseudomonadota</taxon>
        <taxon>Alphaproteobacteria</taxon>
        <taxon>Rhodobacterales</taxon>
        <taxon>Paracoccaceae</taxon>
        <taxon>Halovulum</taxon>
    </lineage>
</organism>
<dbReference type="EMBL" id="WIND01000014">
    <property type="protein sequence ID" value="MSU91034.1"/>
    <property type="molecule type" value="Genomic_DNA"/>
</dbReference>
<dbReference type="InterPro" id="IPR006685">
    <property type="entry name" value="MscS_channel_2nd"/>
</dbReference>
<reference evidence="8 9" key="1">
    <citation type="submission" date="2019-10" db="EMBL/GenBank/DDBJ databases">
        <title>Cognatihalovulum marinum gen. nov. sp. nov., a new member of the family Rhodobacteraceae isolated from deep seawater of the Northwest Indian Ocean.</title>
        <authorList>
            <person name="Ruan C."/>
            <person name="Wang J."/>
            <person name="Zheng X."/>
            <person name="Song L."/>
            <person name="Zhu Y."/>
            <person name="Huang Y."/>
            <person name="Lu Z."/>
            <person name="Du W."/>
            <person name="Huang L."/>
            <person name="Dai X."/>
        </authorList>
    </citation>
    <scope>NUCLEOTIDE SEQUENCE [LARGE SCALE GENOMIC DNA]</scope>
    <source>
        <strain evidence="8 9">2CG4</strain>
    </source>
</reference>
<keyword evidence="6" id="KW-0406">Ion transport</keyword>
<evidence type="ECO:0000259" key="7">
    <source>
        <dbReference type="Pfam" id="PF00924"/>
    </source>
</evidence>
<dbReference type="InterPro" id="IPR010920">
    <property type="entry name" value="LSM_dom_sf"/>
</dbReference>
<keyword evidence="6" id="KW-0407">Ion channel</keyword>
<dbReference type="InterPro" id="IPR045275">
    <property type="entry name" value="MscS_archaea/bacteria_type"/>
</dbReference>
<comment type="caution">
    <text evidence="6">Lacks conserved residue(s) required for the propagation of feature annotation.</text>
</comment>
<dbReference type="InterPro" id="IPR023408">
    <property type="entry name" value="MscS_beta-dom_sf"/>
</dbReference>
<proteinExistence type="inferred from homology"/>
<evidence type="ECO:0000313" key="8">
    <source>
        <dbReference type="EMBL" id="MSU91034.1"/>
    </source>
</evidence>